<gene>
    <name evidence="8" type="ORF">DC345_13190</name>
</gene>
<sequence>MKLLRLFRSRRKKMLHSTLSRFRLLLWLQGLSYALLLFVAFPLRESGIMPKAVTWFGNIYGFLFLMYLLFMVSLYTTQKWRLRRPIALFFVSFIPLGNFIYDLLVFRKLDRGQSNKA</sequence>
<dbReference type="InterPro" id="IPR023845">
    <property type="entry name" value="DUF3817_TM"/>
</dbReference>
<feature type="transmembrane region" description="Helical" evidence="6">
    <location>
        <begin position="21"/>
        <end position="43"/>
    </location>
</feature>
<evidence type="ECO:0000256" key="4">
    <source>
        <dbReference type="ARBA" id="ARBA00022989"/>
    </source>
</evidence>
<dbReference type="Proteomes" id="UP000250642">
    <property type="component" value="Unassembled WGS sequence"/>
</dbReference>
<keyword evidence="2" id="KW-1003">Cell membrane</keyword>
<feature type="domain" description="DUF3817" evidence="7">
    <location>
        <begin position="19"/>
        <end position="102"/>
    </location>
</feature>
<evidence type="ECO:0000313" key="8">
    <source>
        <dbReference type="EMBL" id="RAW15003.1"/>
    </source>
</evidence>
<keyword evidence="3 6" id="KW-0812">Transmembrane</keyword>
<feature type="transmembrane region" description="Helical" evidence="6">
    <location>
        <begin position="87"/>
        <end position="106"/>
    </location>
</feature>
<protein>
    <recommendedName>
        <fullName evidence="7">DUF3817 domain-containing protein</fullName>
    </recommendedName>
</protein>
<evidence type="ECO:0000256" key="1">
    <source>
        <dbReference type="ARBA" id="ARBA00004651"/>
    </source>
</evidence>
<keyword evidence="5 6" id="KW-0472">Membrane</keyword>
<comment type="caution">
    <text evidence="8">The sequence shown here is derived from an EMBL/GenBank/DDBJ whole genome shotgun (WGS) entry which is preliminary data.</text>
</comment>
<evidence type="ECO:0000256" key="6">
    <source>
        <dbReference type="SAM" id="Phobius"/>
    </source>
</evidence>
<name>A0A329QS01_9BACL</name>
<keyword evidence="4 6" id="KW-1133">Transmembrane helix</keyword>
<dbReference type="AlphaFoldDB" id="A0A329QS01"/>
<dbReference type="EMBL" id="QEVW01000008">
    <property type="protein sequence ID" value="RAW15003.1"/>
    <property type="molecule type" value="Genomic_DNA"/>
</dbReference>
<reference evidence="8 9" key="1">
    <citation type="submission" date="2018-04" db="EMBL/GenBank/DDBJ databases">
        <title>Paenibacillus taichungensis Genome sequencing and assembly.</title>
        <authorList>
            <person name="Xu J."/>
            <person name="Rensing C."/>
            <person name="Mazhar H.S."/>
        </authorList>
    </citation>
    <scope>NUCLEOTIDE SEQUENCE [LARGE SCALE GENOMIC DNA]</scope>
    <source>
        <strain evidence="8 9">NC1</strain>
    </source>
</reference>
<accession>A0A329QS01</accession>
<evidence type="ECO:0000313" key="9">
    <source>
        <dbReference type="Proteomes" id="UP000250642"/>
    </source>
</evidence>
<dbReference type="PANTHER" id="PTHR40077">
    <property type="entry name" value="MEMBRANE PROTEIN-RELATED"/>
    <property type="match status" value="1"/>
</dbReference>
<evidence type="ECO:0000256" key="2">
    <source>
        <dbReference type="ARBA" id="ARBA00022475"/>
    </source>
</evidence>
<evidence type="ECO:0000256" key="3">
    <source>
        <dbReference type="ARBA" id="ARBA00022692"/>
    </source>
</evidence>
<comment type="subcellular location">
    <subcellularLocation>
        <location evidence="1">Cell membrane</location>
        <topology evidence="1">Multi-pass membrane protein</topology>
    </subcellularLocation>
</comment>
<feature type="transmembrane region" description="Helical" evidence="6">
    <location>
        <begin position="55"/>
        <end position="75"/>
    </location>
</feature>
<proteinExistence type="predicted"/>
<dbReference type="NCBIfam" id="TIGR03954">
    <property type="entry name" value="integ_memb_HG"/>
    <property type="match status" value="1"/>
</dbReference>
<organism evidence="8 9">
    <name type="scientific">Paenibacillus taichungensis</name>
    <dbReference type="NCBI Taxonomy" id="484184"/>
    <lineage>
        <taxon>Bacteria</taxon>
        <taxon>Bacillati</taxon>
        <taxon>Bacillota</taxon>
        <taxon>Bacilli</taxon>
        <taxon>Bacillales</taxon>
        <taxon>Paenibacillaceae</taxon>
        <taxon>Paenibacillus</taxon>
    </lineage>
</organism>
<dbReference type="Pfam" id="PF12823">
    <property type="entry name" value="DUF3817"/>
    <property type="match status" value="1"/>
</dbReference>
<dbReference type="GO" id="GO:0005886">
    <property type="term" value="C:plasma membrane"/>
    <property type="evidence" value="ECO:0007669"/>
    <property type="project" value="UniProtKB-SubCell"/>
</dbReference>
<evidence type="ECO:0000259" key="7">
    <source>
        <dbReference type="Pfam" id="PF12823"/>
    </source>
</evidence>
<evidence type="ECO:0000256" key="5">
    <source>
        <dbReference type="ARBA" id="ARBA00023136"/>
    </source>
</evidence>
<dbReference type="PANTHER" id="PTHR40077:SF2">
    <property type="entry name" value="MEMBRANE PROTEIN"/>
    <property type="match status" value="1"/>
</dbReference>